<sequence>MMRIMQQFMATFIKDILVLWRDRAGMLILFVMPMALVLIVSLVQNNVLQATGQSALQVLFVDEDGAEVGKQLRNRLNDSGGITLIETIADKAIRAEQAREEVAAGNYQFGILIPAGSSETMAEGLARFSAQVLSPGTKQQLATVDSQVELFFDPTVQGAFRSTVLSSLRYALLGLEMEMKGQRLSRSLQQRFSRGRPTEEESNLFANQSLLSIKELATTGPEIKTPDAIQQNVPAWSLFGMFFIVVPLSAALLRERQEGTLLRLFAHPVAYEVIVAGKTAAYVLVCLIQFSLMLAVGKWILPLFGTPALLLGDHPGAVFLLALCAALAATGYGLLLGAFARSYDQASMLGAVSVVIAAAIGGIMVPTYVMPAFMKTLSGFSPLAWGLEGFVELFVRGGDIHSILSNIGLLLGFFLVCLVLSRLVFSWRYGKGTL</sequence>
<evidence type="ECO:0000256" key="4">
    <source>
        <dbReference type="ARBA" id="ARBA00022475"/>
    </source>
</evidence>
<keyword evidence="7 8" id="KW-0472">Membrane</keyword>
<dbReference type="AlphaFoldDB" id="Q6AM60"/>
<dbReference type="InterPro" id="IPR013525">
    <property type="entry name" value="ABC2_TM"/>
</dbReference>
<feature type="transmembrane region" description="Helical" evidence="8">
    <location>
        <begin position="403"/>
        <end position="425"/>
    </location>
</feature>
<dbReference type="HOGENOM" id="CLU_039483_0_1_7"/>
<evidence type="ECO:0000259" key="9">
    <source>
        <dbReference type="PROSITE" id="PS51012"/>
    </source>
</evidence>
<protein>
    <submittedName>
        <fullName evidence="10">Similar to ABC transporter, permease protein</fullName>
    </submittedName>
</protein>
<evidence type="ECO:0000313" key="10">
    <source>
        <dbReference type="EMBL" id="CAG36565.1"/>
    </source>
</evidence>
<dbReference type="STRING" id="177439.DP1836"/>
<dbReference type="eggNOG" id="COG0842">
    <property type="taxonomic scope" value="Bacteria"/>
</dbReference>
<evidence type="ECO:0000256" key="5">
    <source>
        <dbReference type="ARBA" id="ARBA00022692"/>
    </source>
</evidence>
<organism evidence="10 11">
    <name type="scientific">Desulfotalea psychrophila (strain LSv54 / DSM 12343)</name>
    <dbReference type="NCBI Taxonomy" id="177439"/>
    <lineage>
        <taxon>Bacteria</taxon>
        <taxon>Pseudomonadati</taxon>
        <taxon>Thermodesulfobacteriota</taxon>
        <taxon>Desulfobulbia</taxon>
        <taxon>Desulfobulbales</taxon>
        <taxon>Desulfocapsaceae</taxon>
        <taxon>Desulfotalea</taxon>
    </lineage>
</organism>
<dbReference type="InterPro" id="IPR047817">
    <property type="entry name" value="ABC2_TM_bact-type"/>
</dbReference>
<keyword evidence="3" id="KW-0813">Transport</keyword>
<feature type="transmembrane region" description="Helical" evidence="8">
    <location>
        <begin position="233"/>
        <end position="253"/>
    </location>
</feature>
<feature type="domain" description="ABC transmembrane type-2" evidence="9">
    <location>
        <begin position="198"/>
        <end position="428"/>
    </location>
</feature>
<gene>
    <name evidence="10" type="ordered locus">DP1836</name>
</gene>
<name>Q6AM60_DESPS</name>
<dbReference type="PANTHER" id="PTHR30294:SF38">
    <property type="entry name" value="TRANSPORT PERMEASE PROTEIN"/>
    <property type="match status" value="1"/>
</dbReference>
<proteinExistence type="inferred from homology"/>
<comment type="subcellular location">
    <subcellularLocation>
        <location evidence="1">Cell membrane</location>
        <topology evidence="1">Multi-pass membrane protein</topology>
    </subcellularLocation>
</comment>
<feature type="transmembrane region" description="Helical" evidence="8">
    <location>
        <begin position="24"/>
        <end position="43"/>
    </location>
</feature>
<keyword evidence="6 8" id="KW-1133">Transmembrane helix</keyword>
<feature type="transmembrane region" description="Helical" evidence="8">
    <location>
        <begin position="316"/>
        <end position="336"/>
    </location>
</feature>
<evidence type="ECO:0000256" key="2">
    <source>
        <dbReference type="ARBA" id="ARBA00007783"/>
    </source>
</evidence>
<evidence type="ECO:0000256" key="7">
    <source>
        <dbReference type="ARBA" id="ARBA00023136"/>
    </source>
</evidence>
<dbReference type="PROSITE" id="PS51012">
    <property type="entry name" value="ABC_TM2"/>
    <property type="match status" value="1"/>
</dbReference>
<dbReference type="Pfam" id="PF12698">
    <property type="entry name" value="ABC2_membrane_3"/>
    <property type="match status" value="1"/>
</dbReference>
<keyword evidence="5 8" id="KW-0812">Transmembrane</keyword>
<comment type="similarity">
    <text evidence="2">Belongs to the ABC-2 integral membrane protein family.</text>
</comment>
<dbReference type="InterPro" id="IPR051449">
    <property type="entry name" value="ABC-2_transporter_component"/>
</dbReference>
<dbReference type="GO" id="GO:0140359">
    <property type="term" value="F:ABC-type transporter activity"/>
    <property type="evidence" value="ECO:0007669"/>
    <property type="project" value="InterPro"/>
</dbReference>
<keyword evidence="11" id="KW-1185">Reference proteome</keyword>
<evidence type="ECO:0000313" key="11">
    <source>
        <dbReference type="Proteomes" id="UP000000602"/>
    </source>
</evidence>
<feature type="transmembrane region" description="Helical" evidence="8">
    <location>
        <begin position="348"/>
        <end position="369"/>
    </location>
</feature>
<accession>Q6AM60</accession>
<dbReference type="EMBL" id="CR522870">
    <property type="protein sequence ID" value="CAG36565.1"/>
    <property type="molecule type" value="Genomic_DNA"/>
</dbReference>
<keyword evidence="4" id="KW-1003">Cell membrane</keyword>
<evidence type="ECO:0000256" key="8">
    <source>
        <dbReference type="SAM" id="Phobius"/>
    </source>
</evidence>
<dbReference type="KEGG" id="dps:DP1836"/>
<feature type="transmembrane region" description="Helical" evidence="8">
    <location>
        <begin position="273"/>
        <end position="296"/>
    </location>
</feature>
<dbReference type="OrthoDB" id="266913at2"/>
<evidence type="ECO:0000256" key="6">
    <source>
        <dbReference type="ARBA" id="ARBA00022989"/>
    </source>
</evidence>
<dbReference type="PANTHER" id="PTHR30294">
    <property type="entry name" value="MEMBRANE COMPONENT OF ABC TRANSPORTER YHHJ-RELATED"/>
    <property type="match status" value="1"/>
</dbReference>
<dbReference type="GO" id="GO:0005886">
    <property type="term" value="C:plasma membrane"/>
    <property type="evidence" value="ECO:0007669"/>
    <property type="project" value="UniProtKB-SubCell"/>
</dbReference>
<dbReference type="Proteomes" id="UP000000602">
    <property type="component" value="Chromosome"/>
</dbReference>
<evidence type="ECO:0000256" key="1">
    <source>
        <dbReference type="ARBA" id="ARBA00004651"/>
    </source>
</evidence>
<reference evidence="11" key="1">
    <citation type="journal article" date="2004" name="Environ. Microbiol.">
        <title>The genome of Desulfotalea psychrophila, a sulfate-reducing bacterium from permanently cold Arctic sediments.</title>
        <authorList>
            <person name="Rabus R."/>
            <person name="Ruepp A."/>
            <person name="Frickey T."/>
            <person name="Rattei T."/>
            <person name="Fartmann B."/>
            <person name="Stark M."/>
            <person name="Bauer M."/>
            <person name="Zibat A."/>
            <person name="Lombardot T."/>
            <person name="Becker I."/>
            <person name="Amann J."/>
            <person name="Gellner K."/>
            <person name="Teeling H."/>
            <person name="Leuschner W.D."/>
            <person name="Gloeckner F.-O."/>
            <person name="Lupas A.N."/>
            <person name="Amann R."/>
            <person name="Klenk H.-P."/>
        </authorList>
    </citation>
    <scope>NUCLEOTIDE SEQUENCE [LARGE SCALE GENOMIC DNA]</scope>
    <source>
        <strain evidence="11">DSM 12343 / LSv54</strain>
    </source>
</reference>
<dbReference type="RefSeq" id="WP_011189077.1">
    <property type="nucleotide sequence ID" value="NC_006138.1"/>
</dbReference>
<evidence type="ECO:0000256" key="3">
    <source>
        <dbReference type="ARBA" id="ARBA00022448"/>
    </source>
</evidence>